<protein>
    <submittedName>
        <fullName evidence="1">Uncharacterized protein</fullName>
    </submittedName>
</protein>
<dbReference type="HOGENOM" id="CLU_3289955_0_0_9"/>
<name>A8S8K4_9FIRM</name>
<evidence type="ECO:0000313" key="2">
    <source>
        <dbReference type="Proteomes" id="UP000005945"/>
    </source>
</evidence>
<dbReference type="AlphaFoldDB" id="A8S8K4"/>
<dbReference type="EMBL" id="ABED02000020">
    <property type="protein sequence ID" value="EDP22336.1"/>
    <property type="molecule type" value="Genomic_DNA"/>
</dbReference>
<gene>
    <name evidence="1" type="ORF">FAEPRAM212_00793</name>
</gene>
<evidence type="ECO:0000313" key="1">
    <source>
        <dbReference type="EMBL" id="EDP22336.1"/>
    </source>
</evidence>
<sequence>MPTVSWQEADNRRIILPMPGNDHFLKKGTLFSGEADASPE</sequence>
<dbReference type="Proteomes" id="UP000005945">
    <property type="component" value="Unassembled WGS sequence"/>
</dbReference>
<organism evidence="1 2">
    <name type="scientific">Faecalibacterium prausnitzii M21/2</name>
    <dbReference type="NCBI Taxonomy" id="411485"/>
    <lineage>
        <taxon>Bacteria</taxon>
        <taxon>Bacillati</taxon>
        <taxon>Bacillota</taxon>
        <taxon>Clostridia</taxon>
        <taxon>Eubacteriales</taxon>
        <taxon>Oscillospiraceae</taxon>
        <taxon>Faecalibacterium</taxon>
    </lineage>
</organism>
<accession>A8S8K4</accession>
<proteinExistence type="predicted"/>
<reference evidence="1 2" key="1">
    <citation type="submission" date="2007-09" db="EMBL/GenBank/DDBJ databases">
        <title>Draft genome sequence of Faecalibacterium prausnitzii M21/2.</title>
        <authorList>
            <person name="Sudarsanam P."/>
            <person name="Ley R."/>
            <person name="Guruge J."/>
            <person name="Turnbaugh P.J."/>
            <person name="Mahowald M."/>
            <person name="Liep D."/>
            <person name="Gordon J."/>
        </authorList>
    </citation>
    <scope>NUCLEOTIDE SEQUENCE [LARGE SCALE GENOMIC DNA]</scope>
    <source>
        <strain evidence="1 2">M21/2</strain>
    </source>
</reference>
<comment type="caution">
    <text evidence="1">The sequence shown here is derived from an EMBL/GenBank/DDBJ whole genome shotgun (WGS) entry which is preliminary data.</text>
</comment>
<reference evidence="1 2" key="2">
    <citation type="submission" date="2007-09" db="EMBL/GenBank/DDBJ databases">
        <authorList>
            <person name="Fulton L."/>
            <person name="Clifton S."/>
            <person name="Fulton B."/>
            <person name="Xu J."/>
            <person name="Minx P."/>
            <person name="Pepin K.H."/>
            <person name="Johnson M."/>
            <person name="Thiruvilangam P."/>
            <person name="Bhonagiri V."/>
            <person name="Nash W.E."/>
            <person name="Mardis E.R."/>
            <person name="Wilson R.K."/>
        </authorList>
    </citation>
    <scope>NUCLEOTIDE SEQUENCE [LARGE SCALE GENOMIC DNA]</scope>
    <source>
        <strain evidence="1 2">M21/2</strain>
    </source>
</reference>